<sequence>MMDEHRWGPQGFDDDAMNGVDVDAVRAADQMLDAIAAGEKVDGADPLFRLLADARAESARDIPAAPVVGPTEAPDGAGSVTPLAGRRRRRAMRRAGGVAALGGVSLTSLVVGSGVAAALVVGGFTVGALTTGNSGNSGQSDSVVAGSGQQGGGDDTDTDTPRRSGDTQPDSSAPASEGHDDPSAPTTDDGAVDRGADAGGMVLAEPEPGAEAQPVDPTDTTGDGGAGTDGGESAGDADASEVPAETPGPGGPMVMAEPQRGAAAAPSKTTSSTTSSTPSSAPKSQREPNEPEPGAEPSS</sequence>
<feature type="transmembrane region" description="Helical" evidence="2">
    <location>
        <begin position="96"/>
        <end position="129"/>
    </location>
</feature>
<evidence type="ECO:0000256" key="1">
    <source>
        <dbReference type="SAM" id="MobiDB-lite"/>
    </source>
</evidence>
<evidence type="ECO:0000313" key="3">
    <source>
        <dbReference type="EMBL" id="AHW63258.1"/>
    </source>
</evidence>
<keyword evidence="2" id="KW-0472">Membrane</keyword>
<evidence type="ECO:0000313" key="4">
    <source>
        <dbReference type="Proteomes" id="UP000023703"/>
    </source>
</evidence>
<name>X5DJJ2_9CORY</name>
<organism evidence="3 4">
    <name type="scientific">Corynebacterium glyciniphilum AJ 3170</name>
    <dbReference type="NCBI Taxonomy" id="1404245"/>
    <lineage>
        <taxon>Bacteria</taxon>
        <taxon>Bacillati</taxon>
        <taxon>Actinomycetota</taxon>
        <taxon>Actinomycetes</taxon>
        <taxon>Mycobacteriales</taxon>
        <taxon>Corynebacteriaceae</taxon>
        <taxon>Corynebacterium</taxon>
    </lineage>
</organism>
<keyword evidence="2" id="KW-0812">Transmembrane</keyword>
<proteinExistence type="predicted"/>
<dbReference type="EMBL" id="CP006842">
    <property type="protein sequence ID" value="AHW63258.1"/>
    <property type="molecule type" value="Genomic_DNA"/>
</dbReference>
<feature type="compositionally biased region" description="Gly residues" evidence="1">
    <location>
        <begin position="222"/>
        <end position="233"/>
    </location>
</feature>
<feature type="region of interest" description="Disordered" evidence="1">
    <location>
        <begin position="131"/>
        <end position="299"/>
    </location>
</feature>
<feature type="compositionally biased region" description="Low complexity" evidence="1">
    <location>
        <begin position="131"/>
        <end position="147"/>
    </location>
</feature>
<dbReference type="KEGG" id="cgy:CGLY_04050"/>
<protein>
    <submittedName>
        <fullName evidence="3">Putative membrane protein</fullName>
    </submittedName>
</protein>
<dbReference type="STRING" id="1404245.CGLY_04050"/>
<keyword evidence="2" id="KW-1133">Transmembrane helix</keyword>
<dbReference type="eggNOG" id="ENOG5031K6T">
    <property type="taxonomic scope" value="Bacteria"/>
</dbReference>
<keyword evidence="4" id="KW-1185">Reference proteome</keyword>
<gene>
    <name evidence="3" type="ORF">CGLY_04050</name>
</gene>
<feature type="compositionally biased region" description="Low complexity" evidence="1">
    <location>
        <begin position="262"/>
        <end position="283"/>
    </location>
</feature>
<evidence type="ECO:0000256" key="2">
    <source>
        <dbReference type="SAM" id="Phobius"/>
    </source>
</evidence>
<dbReference type="AlphaFoldDB" id="X5DJJ2"/>
<dbReference type="HOGENOM" id="CLU_929736_0_0_11"/>
<accession>X5DJJ2</accession>
<dbReference type="Proteomes" id="UP000023703">
    <property type="component" value="Chromosome"/>
</dbReference>
<reference evidence="3 4" key="1">
    <citation type="journal article" date="2015" name="Int. J. Syst. Evol. Microbiol.">
        <title>Revisiting Corynebacterium glyciniphilum (ex Kubota et al., 1972) sp. nov., nom. rev., isolated from putrefied banana.</title>
        <authorList>
            <person name="Al-Dilaimi A."/>
            <person name="Bednarz H."/>
            <person name="Lomker A."/>
            <person name="Niehaus K."/>
            <person name="Kalinowski J."/>
            <person name="Ruckert C."/>
        </authorList>
    </citation>
    <scope>NUCLEOTIDE SEQUENCE [LARGE SCALE GENOMIC DNA]</scope>
    <source>
        <strain evidence="3">AJ 3170</strain>
    </source>
</reference>